<dbReference type="Pfam" id="PF00586">
    <property type="entry name" value="AIRS"/>
    <property type="match status" value="1"/>
</dbReference>
<evidence type="ECO:0000259" key="1">
    <source>
        <dbReference type="Pfam" id="PF00586"/>
    </source>
</evidence>
<keyword evidence="3" id="KW-1185">Reference proteome</keyword>
<dbReference type="Gene3D" id="3.30.1330.10">
    <property type="entry name" value="PurM-like, N-terminal domain"/>
    <property type="match status" value="1"/>
</dbReference>
<organism evidence="2 3">
    <name type="scientific">Lactuca sativa</name>
    <name type="common">Garden lettuce</name>
    <dbReference type="NCBI Taxonomy" id="4236"/>
    <lineage>
        <taxon>Eukaryota</taxon>
        <taxon>Viridiplantae</taxon>
        <taxon>Streptophyta</taxon>
        <taxon>Embryophyta</taxon>
        <taxon>Tracheophyta</taxon>
        <taxon>Spermatophyta</taxon>
        <taxon>Magnoliopsida</taxon>
        <taxon>eudicotyledons</taxon>
        <taxon>Gunneridae</taxon>
        <taxon>Pentapetalae</taxon>
        <taxon>asterids</taxon>
        <taxon>campanulids</taxon>
        <taxon>Asterales</taxon>
        <taxon>Asteraceae</taxon>
        <taxon>Cichorioideae</taxon>
        <taxon>Cichorieae</taxon>
        <taxon>Lactucinae</taxon>
        <taxon>Lactuca</taxon>
    </lineage>
</organism>
<evidence type="ECO:0000313" key="3">
    <source>
        <dbReference type="Proteomes" id="UP000235145"/>
    </source>
</evidence>
<dbReference type="InterPro" id="IPR036921">
    <property type="entry name" value="PurM-like_N_sf"/>
</dbReference>
<gene>
    <name evidence="2" type="ORF">LSAT_V11C700375990</name>
</gene>
<dbReference type="GO" id="GO:0006189">
    <property type="term" value="P:'de novo' IMP biosynthetic process"/>
    <property type="evidence" value="ECO:0007669"/>
    <property type="project" value="InterPro"/>
</dbReference>
<dbReference type="GO" id="GO:0004641">
    <property type="term" value="F:phosphoribosylformylglycinamidine cyclo-ligase activity"/>
    <property type="evidence" value="ECO:0007669"/>
    <property type="project" value="InterPro"/>
</dbReference>
<sequence length="155" mass="16868">MELNLLLVSKTEDSNIKLTEFGISNFIKPGESYHVPGTDGVGTKLKLALETGINDSIGIDLIGMSVNDIITSTAKPLFFLDYYATSCSHVDLVEKVIKGTFNGCQQFDSALVGGELKAPMKVFGDLHGQLGDLMRLFDGYVFPSTARDNVHMLSF</sequence>
<name>A0A9R1X4J7_LACSA</name>
<dbReference type="InterPro" id="IPR016188">
    <property type="entry name" value="PurM-like_N"/>
</dbReference>
<dbReference type="PANTHER" id="PTHR10520">
    <property type="entry name" value="TRIFUNCTIONAL PURINE BIOSYNTHETIC PROTEIN ADENOSINE-3-RELATED"/>
    <property type="match status" value="1"/>
</dbReference>
<dbReference type="EMBL" id="NBSK02000007">
    <property type="protein sequence ID" value="KAJ0195782.1"/>
    <property type="molecule type" value="Genomic_DNA"/>
</dbReference>
<dbReference type="InterPro" id="IPR004733">
    <property type="entry name" value="PurM_cligase"/>
</dbReference>
<accession>A0A9R1X4J7</accession>
<comment type="caution">
    <text evidence="2">The sequence shown here is derived from an EMBL/GenBank/DDBJ whole genome shotgun (WGS) entry which is preliminary data.</text>
</comment>
<reference evidence="2 3" key="1">
    <citation type="journal article" date="2017" name="Nat. Commun.">
        <title>Genome assembly with in vitro proximity ligation data and whole-genome triplication in lettuce.</title>
        <authorList>
            <person name="Reyes-Chin-Wo S."/>
            <person name="Wang Z."/>
            <person name="Yang X."/>
            <person name="Kozik A."/>
            <person name="Arikit S."/>
            <person name="Song C."/>
            <person name="Xia L."/>
            <person name="Froenicke L."/>
            <person name="Lavelle D.O."/>
            <person name="Truco M.J."/>
            <person name="Xia R."/>
            <person name="Zhu S."/>
            <person name="Xu C."/>
            <person name="Xu H."/>
            <person name="Xu X."/>
            <person name="Cox K."/>
            <person name="Korf I."/>
            <person name="Meyers B.C."/>
            <person name="Michelmore R.W."/>
        </authorList>
    </citation>
    <scope>NUCLEOTIDE SEQUENCE [LARGE SCALE GENOMIC DNA]</scope>
    <source>
        <strain evidence="3">cv. Salinas</strain>
        <tissue evidence="2">Seedlings</tissue>
    </source>
</reference>
<feature type="domain" description="PurM-like N-terminal" evidence="1">
    <location>
        <begin position="31"/>
        <end position="118"/>
    </location>
</feature>
<proteinExistence type="predicted"/>
<protein>
    <recommendedName>
        <fullName evidence="1">PurM-like N-terminal domain-containing protein</fullName>
    </recommendedName>
</protein>
<dbReference type="AlphaFoldDB" id="A0A9R1X4J7"/>
<dbReference type="PANTHER" id="PTHR10520:SF12">
    <property type="entry name" value="TRIFUNCTIONAL PURINE BIOSYNTHETIC PROTEIN ADENOSINE-3"/>
    <property type="match status" value="1"/>
</dbReference>
<dbReference type="Proteomes" id="UP000235145">
    <property type="component" value="Unassembled WGS sequence"/>
</dbReference>
<evidence type="ECO:0000313" key="2">
    <source>
        <dbReference type="EMBL" id="KAJ0195782.1"/>
    </source>
</evidence>
<dbReference type="SUPFAM" id="SSF55326">
    <property type="entry name" value="PurM N-terminal domain-like"/>
    <property type="match status" value="1"/>
</dbReference>